<dbReference type="Proteomes" id="UP000790347">
    <property type="component" value="Unassembled WGS sequence"/>
</dbReference>
<protein>
    <submittedName>
        <fullName evidence="1">Uncharacterized protein</fullName>
    </submittedName>
</protein>
<sequence length="86" mass="10533">MLDDINKISFQYLLVSYLYNFILSSQTQYSKIRGICHLPENYINQDLLFKSKQASYNHREKLEFYKIRTIHKWIDIDRFNIRLRLG</sequence>
<name>A0A922L5X8_DERFA</name>
<evidence type="ECO:0000313" key="1">
    <source>
        <dbReference type="EMBL" id="KAH9518320.1"/>
    </source>
</evidence>
<accession>A0A922L5X8</accession>
<proteinExistence type="predicted"/>
<gene>
    <name evidence="1" type="ORF">DERF_008912</name>
</gene>
<dbReference type="EMBL" id="ASGP02000003">
    <property type="protein sequence ID" value="KAH9518320.1"/>
    <property type="molecule type" value="Genomic_DNA"/>
</dbReference>
<reference evidence="1" key="2">
    <citation type="journal article" date="2022" name="Res Sq">
        <title>Comparative Genomics Reveals Insights into the Divergent Evolution of Astigmatic Mites and Household Pest Adaptations.</title>
        <authorList>
            <person name="Xiong Q."/>
            <person name="Wan A.T.-Y."/>
            <person name="Liu X.-Y."/>
            <person name="Fung C.S.-H."/>
            <person name="Xiao X."/>
            <person name="Malainual N."/>
            <person name="Hou J."/>
            <person name="Wang L."/>
            <person name="Wang M."/>
            <person name="Yang K."/>
            <person name="Cui Y."/>
            <person name="Leung E."/>
            <person name="Nong W."/>
            <person name="Shin S.-K."/>
            <person name="Au S."/>
            <person name="Jeong K.Y."/>
            <person name="Chew F.T."/>
            <person name="Hui J."/>
            <person name="Leung T.F."/>
            <person name="Tungtrongchitr A."/>
            <person name="Zhong N."/>
            <person name="Liu Z."/>
            <person name="Tsui S."/>
        </authorList>
    </citation>
    <scope>NUCLEOTIDE SEQUENCE</scope>
    <source>
        <strain evidence="1">Derf</strain>
        <tissue evidence="1">Whole organism</tissue>
    </source>
</reference>
<evidence type="ECO:0000313" key="2">
    <source>
        <dbReference type="Proteomes" id="UP000790347"/>
    </source>
</evidence>
<organism evidence="1 2">
    <name type="scientific">Dermatophagoides farinae</name>
    <name type="common">American house dust mite</name>
    <dbReference type="NCBI Taxonomy" id="6954"/>
    <lineage>
        <taxon>Eukaryota</taxon>
        <taxon>Metazoa</taxon>
        <taxon>Ecdysozoa</taxon>
        <taxon>Arthropoda</taxon>
        <taxon>Chelicerata</taxon>
        <taxon>Arachnida</taxon>
        <taxon>Acari</taxon>
        <taxon>Acariformes</taxon>
        <taxon>Sarcoptiformes</taxon>
        <taxon>Astigmata</taxon>
        <taxon>Psoroptidia</taxon>
        <taxon>Analgoidea</taxon>
        <taxon>Pyroglyphidae</taxon>
        <taxon>Dermatophagoidinae</taxon>
        <taxon>Dermatophagoides</taxon>
    </lineage>
</organism>
<keyword evidence="2" id="KW-1185">Reference proteome</keyword>
<dbReference type="AlphaFoldDB" id="A0A922L5X8"/>
<comment type="caution">
    <text evidence="1">The sequence shown here is derived from an EMBL/GenBank/DDBJ whole genome shotgun (WGS) entry which is preliminary data.</text>
</comment>
<reference evidence="1" key="1">
    <citation type="submission" date="2013-05" db="EMBL/GenBank/DDBJ databases">
        <authorList>
            <person name="Yim A.K.Y."/>
            <person name="Chan T.F."/>
            <person name="Ji K.M."/>
            <person name="Liu X.Y."/>
            <person name="Zhou J.W."/>
            <person name="Li R.Q."/>
            <person name="Yang K.Y."/>
            <person name="Li J."/>
            <person name="Li M."/>
            <person name="Law P.T.W."/>
            <person name="Wu Y.L."/>
            <person name="Cai Z.L."/>
            <person name="Qin H."/>
            <person name="Bao Y."/>
            <person name="Leung R.K.K."/>
            <person name="Ng P.K.S."/>
            <person name="Zou J."/>
            <person name="Zhong X.J."/>
            <person name="Ran P.X."/>
            <person name="Zhong N.S."/>
            <person name="Liu Z.G."/>
            <person name="Tsui S.K.W."/>
        </authorList>
    </citation>
    <scope>NUCLEOTIDE SEQUENCE</scope>
    <source>
        <strain evidence="1">Derf</strain>
        <tissue evidence="1">Whole organism</tissue>
    </source>
</reference>